<proteinExistence type="predicted"/>
<name>A0A180GG14_PUCT1</name>
<evidence type="ECO:0000313" key="3">
    <source>
        <dbReference type="EnsemblFungi" id="PTTG_27982-t43_1-p1"/>
    </source>
</evidence>
<evidence type="ECO:0000256" key="1">
    <source>
        <dbReference type="SAM" id="MobiDB-lite"/>
    </source>
</evidence>
<dbReference type="OrthoDB" id="45007at2759"/>
<dbReference type="VEuPathDB" id="FungiDB:PTTG_27982"/>
<evidence type="ECO:0000313" key="4">
    <source>
        <dbReference type="Proteomes" id="UP000005240"/>
    </source>
</evidence>
<dbReference type="EMBL" id="ADAS02000081">
    <property type="protein sequence ID" value="OAV91419.1"/>
    <property type="molecule type" value="Genomic_DNA"/>
</dbReference>
<feature type="region of interest" description="Disordered" evidence="1">
    <location>
        <begin position="1"/>
        <end position="30"/>
    </location>
</feature>
<gene>
    <name evidence="2" type="ORF">PTTG_27982</name>
</gene>
<sequence length="150" mass="16835">MEAIEDGLHSMSDIRPSARSTSQTASLSSSQDHQLKLSAGQVANPAITDSQRQLMLSNILIIVGIRDNEYGVRPFRMIVSPFLVIRLPSNNSSVPSKPQLIRNLVFDLEAMSYNRIFIRIQTDFWDPLTFKNTMASDIPIVHVNGQPQIR</sequence>
<reference evidence="3" key="4">
    <citation type="submission" date="2025-05" db="UniProtKB">
        <authorList>
            <consortium name="EnsemblFungi"/>
        </authorList>
    </citation>
    <scope>IDENTIFICATION</scope>
    <source>
        <strain evidence="3">isolate 1-1 / race 1 (BBBD)</strain>
    </source>
</reference>
<dbReference type="Proteomes" id="UP000005240">
    <property type="component" value="Unassembled WGS sequence"/>
</dbReference>
<reference evidence="3 4" key="3">
    <citation type="journal article" date="2017" name="G3 (Bethesda)">
        <title>Comparative analysis highlights variable genome content of wheat rusts and divergence of the mating loci.</title>
        <authorList>
            <person name="Cuomo C.A."/>
            <person name="Bakkeren G."/>
            <person name="Khalil H.B."/>
            <person name="Panwar V."/>
            <person name="Joly D."/>
            <person name="Linning R."/>
            <person name="Sakthikumar S."/>
            <person name="Song X."/>
            <person name="Adiconis X."/>
            <person name="Fan L."/>
            <person name="Goldberg J.M."/>
            <person name="Levin J.Z."/>
            <person name="Young S."/>
            <person name="Zeng Q."/>
            <person name="Anikster Y."/>
            <person name="Bruce M."/>
            <person name="Wang M."/>
            <person name="Yin C."/>
            <person name="McCallum B."/>
            <person name="Szabo L.J."/>
            <person name="Hulbert S."/>
            <person name="Chen X."/>
            <person name="Fellers J.P."/>
        </authorList>
    </citation>
    <scope>NUCLEOTIDE SEQUENCE</scope>
    <source>
        <strain evidence="4">Isolate 1-1 / race 1 (BBBD)</strain>
        <strain evidence="3">isolate 1-1 / race 1 (BBBD)</strain>
    </source>
</reference>
<accession>A0A180GG14</accession>
<keyword evidence="4" id="KW-1185">Reference proteome</keyword>
<reference evidence="2" key="2">
    <citation type="submission" date="2016-05" db="EMBL/GenBank/DDBJ databases">
        <title>Comparative analysis highlights variable genome content of wheat rusts and divergence of the mating loci.</title>
        <authorList>
            <person name="Cuomo C.A."/>
            <person name="Bakkeren G."/>
            <person name="Szabo L."/>
            <person name="Khalil H."/>
            <person name="Joly D."/>
            <person name="Goldberg J."/>
            <person name="Young S."/>
            <person name="Zeng Q."/>
            <person name="Fellers J."/>
        </authorList>
    </citation>
    <scope>NUCLEOTIDE SEQUENCE [LARGE SCALE GENOMIC DNA]</scope>
    <source>
        <strain evidence="2">1-1 BBBD Race 1</strain>
    </source>
</reference>
<feature type="compositionally biased region" description="Low complexity" evidence="1">
    <location>
        <begin position="17"/>
        <end position="30"/>
    </location>
</feature>
<dbReference type="STRING" id="630390.A0A180GG14"/>
<organism evidence="2">
    <name type="scientific">Puccinia triticina (isolate 1-1 / race 1 (BBBD))</name>
    <name type="common">Brown leaf rust fungus</name>
    <dbReference type="NCBI Taxonomy" id="630390"/>
    <lineage>
        <taxon>Eukaryota</taxon>
        <taxon>Fungi</taxon>
        <taxon>Dikarya</taxon>
        <taxon>Basidiomycota</taxon>
        <taxon>Pucciniomycotina</taxon>
        <taxon>Pucciniomycetes</taxon>
        <taxon>Pucciniales</taxon>
        <taxon>Pucciniaceae</taxon>
        <taxon>Puccinia</taxon>
    </lineage>
</organism>
<evidence type="ECO:0000313" key="2">
    <source>
        <dbReference type="EMBL" id="OAV91419.1"/>
    </source>
</evidence>
<dbReference type="EnsemblFungi" id="PTTG_27982-t43_1">
    <property type="protein sequence ID" value="PTTG_27982-t43_1-p1"/>
    <property type="gene ID" value="PTTG_27982"/>
</dbReference>
<reference evidence="2" key="1">
    <citation type="submission" date="2009-11" db="EMBL/GenBank/DDBJ databases">
        <authorList>
            <consortium name="The Broad Institute Genome Sequencing Platform"/>
            <person name="Ward D."/>
            <person name="Feldgarden M."/>
            <person name="Earl A."/>
            <person name="Young S.K."/>
            <person name="Zeng Q."/>
            <person name="Koehrsen M."/>
            <person name="Alvarado L."/>
            <person name="Berlin A."/>
            <person name="Bochicchio J."/>
            <person name="Borenstein D."/>
            <person name="Chapman S.B."/>
            <person name="Chen Z."/>
            <person name="Engels R."/>
            <person name="Freedman E."/>
            <person name="Gellesch M."/>
            <person name="Goldberg J."/>
            <person name="Griggs A."/>
            <person name="Gujja S."/>
            <person name="Heilman E."/>
            <person name="Heiman D."/>
            <person name="Hepburn T."/>
            <person name="Howarth C."/>
            <person name="Jen D."/>
            <person name="Larson L."/>
            <person name="Lewis B."/>
            <person name="Mehta T."/>
            <person name="Park D."/>
            <person name="Pearson M."/>
            <person name="Roberts A."/>
            <person name="Saif S."/>
            <person name="Shea T."/>
            <person name="Shenoy N."/>
            <person name="Sisk P."/>
            <person name="Stolte C."/>
            <person name="Sykes S."/>
            <person name="Thomson T."/>
            <person name="Walk T."/>
            <person name="White J."/>
            <person name="Yandava C."/>
            <person name="Izard J."/>
            <person name="Baranova O.V."/>
            <person name="Blanton J.M."/>
            <person name="Tanner A.C."/>
            <person name="Dewhirst F.E."/>
            <person name="Haas B."/>
            <person name="Nusbaum C."/>
            <person name="Birren B."/>
        </authorList>
    </citation>
    <scope>NUCLEOTIDE SEQUENCE [LARGE SCALE GENOMIC DNA]</scope>
    <source>
        <strain evidence="2">1-1 BBBD Race 1</strain>
    </source>
</reference>
<dbReference type="AlphaFoldDB" id="A0A180GG14"/>
<protein>
    <submittedName>
        <fullName evidence="2 3">Uncharacterized protein</fullName>
    </submittedName>
</protein>